<protein>
    <submittedName>
        <fullName evidence="1">Uncharacterized protein</fullName>
    </submittedName>
</protein>
<accession>A0AAV3Q8I7</accession>
<sequence length="111" mass="10594">MESNVDTSAINVSVVENVPPMVSGVATGVVGGHIVPPLVPGDVSQGLTVPPLVPGVTLPAFVPDAVVSGVARSSGVGPGVAASGGGGSGVVPPAFATTLTLPPQPPNVLVM</sequence>
<gene>
    <name evidence="1" type="ORF">LIER_16429</name>
</gene>
<dbReference type="EMBL" id="BAABME010003669">
    <property type="protein sequence ID" value="GAA0159716.1"/>
    <property type="molecule type" value="Genomic_DNA"/>
</dbReference>
<organism evidence="1 2">
    <name type="scientific">Lithospermum erythrorhizon</name>
    <name type="common">Purple gromwell</name>
    <name type="synonym">Lithospermum officinale var. erythrorhizon</name>
    <dbReference type="NCBI Taxonomy" id="34254"/>
    <lineage>
        <taxon>Eukaryota</taxon>
        <taxon>Viridiplantae</taxon>
        <taxon>Streptophyta</taxon>
        <taxon>Embryophyta</taxon>
        <taxon>Tracheophyta</taxon>
        <taxon>Spermatophyta</taxon>
        <taxon>Magnoliopsida</taxon>
        <taxon>eudicotyledons</taxon>
        <taxon>Gunneridae</taxon>
        <taxon>Pentapetalae</taxon>
        <taxon>asterids</taxon>
        <taxon>lamiids</taxon>
        <taxon>Boraginales</taxon>
        <taxon>Boraginaceae</taxon>
        <taxon>Boraginoideae</taxon>
        <taxon>Lithospermeae</taxon>
        <taxon>Lithospermum</taxon>
    </lineage>
</organism>
<name>A0AAV3Q8I7_LITER</name>
<evidence type="ECO:0000313" key="2">
    <source>
        <dbReference type="Proteomes" id="UP001454036"/>
    </source>
</evidence>
<dbReference type="AlphaFoldDB" id="A0AAV3Q8I7"/>
<comment type="caution">
    <text evidence="1">The sequence shown here is derived from an EMBL/GenBank/DDBJ whole genome shotgun (WGS) entry which is preliminary data.</text>
</comment>
<reference evidence="1 2" key="1">
    <citation type="submission" date="2024-01" db="EMBL/GenBank/DDBJ databases">
        <title>The complete chloroplast genome sequence of Lithospermum erythrorhizon: insights into the phylogenetic relationship among Boraginaceae species and the maternal lineages of purple gromwells.</title>
        <authorList>
            <person name="Okada T."/>
            <person name="Watanabe K."/>
        </authorList>
    </citation>
    <scope>NUCLEOTIDE SEQUENCE [LARGE SCALE GENOMIC DNA]</scope>
</reference>
<keyword evidence="2" id="KW-1185">Reference proteome</keyword>
<evidence type="ECO:0000313" key="1">
    <source>
        <dbReference type="EMBL" id="GAA0159716.1"/>
    </source>
</evidence>
<proteinExistence type="predicted"/>
<dbReference type="Proteomes" id="UP001454036">
    <property type="component" value="Unassembled WGS sequence"/>
</dbReference>